<protein>
    <recommendedName>
        <fullName evidence="2">Antitoxin</fullName>
    </recommendedName>
</protein>
<dbReference type="InterPro" id="IPR036165">
    <property type="entry name" value="YefM-like_sf"/>
</dbReference>
<reference evidence="3" key="2">
    <citation type="journal article" date="2021" name="PeerJ">
        <title>Extensive microbial diversity within the chicken gut microbiome revealed by metagenomics and culture.</title>
        <authorList>
            <person name="Gilroy R."/>
            <person name="Ravi A."/>
            <person name="Getino M."/>
            <person name="Pursley I."/>
            <person name="Horton D.L."/>
            <person name="Alikhan N.F."/>
            <person name="Baker D."/>
            <person name="Gharbi K."/>
            <person name="Hall N."/>
            <person name="Watson M."/>
            <person name="Adriaenssens E.M."/>
            <person name="Foster-Nyarko E."/>
            <person name="Jarju S."/>
            <person name="Secka A."/>
            <person name="Antonio M."/>
            <person name="Oren A."/>
            <person name="Chaudhuri R.R."/>
            <person name="La Ragione R."/>
            <person name="Hildebrand F."/>
            <person name="Pallen M.J."/>
        </authorList>
    </citation>
    <scope>NUCLEOTIDE SEQUENCE</scope>
    <source>
        <strain evidence="3">ChiHjej12B11-7776</strain>
    </source>
</reference>
<comment type="similarity">
    <text evidence="1 2">Belongs to the phD/YefM antitoxin family.</text>
</comment>
<gene>
    <name evidence="3" type="ORF">IAC72_00715</name>
</gene>
<comment type="caution">
    <text evidence="3">The sequence shown here is derived from an EMBL/GenBank/DDBJ whole genome shotgun (WGS) entry which is preliminary data.</text>
</comment>
<evidence type="ECO:0000313" key="4">
    <source>
        <dbReference type="Proteomes" id="UP000886852"/>
    </source>
</evidence>
<sequence length="74" mass="8421">MMIDSTQIISMTEANQNFSKVARQCEKQGCVVIFKNNKPKYVLMDVDAMEVKLPATDENLDAAAKKELERAQWL</sequence>
<name>A0A9D1MW32_9BACT</name>
<organism evidence="3 4">
    <name type="scientific">Candidatus Fimimonas merdipullorum</name>
    <dbReference type="NCBI Taxonomy" id="2840822"/>
    <lineage>
        <taxon>Bacteria</taxon>
        <taxon>Pseudomonadati</taxon>
        <taxon>Myxococcota</taxon>
        <taxon>Myxococcia</taxon>
        <taxon>Myxococcales</taxon>
        <taxon>Cystobacterineae</taxon>
        <taxon>Myxococcaceae</taxon>
        <taxon>Myxococcaceae incertae sedis</taxon>
        <taxon>Candidatus Fimimonas</taxon>
    </lineage>
</organism>
<dbReference type="NCBIfam" id="TIGR01552">
    <property type="entry name" value="phd_fam"/>
    <property type="match status" value="1"/>
</dbReference>
<dbReference type="Pfam" id="PF02604">
    <property type="entry name" value="PhdYeFM_antitox"/>
    <property type="match status" value="1"/>
</dbReference>
<dbReference type="InterPro" id="IPR006442">
    <property type="entry name" value="Antitoxin_Phd/YefM"/>
</dbReference>
<dbReference type="AlphaFoldDB" id="A0A9D1MW32"/>
<proteinExistence type="inferred from homology"/>
<accession>A0A9D1MW32</accession>
<dbReference type="EMBL" id="DVOC01000015">
    <property type="protein sequence ID" value="HIU90523.1"/>
    <property type="molecule type" value="Genomic_DNA"/>
</dbReference>
<reference evidence="3" key="1">
    <citation type="submission" date="2020-10" db="EMBL/GenBank/DDBJ databases">
        <authorList>
            <person name="Gilroy R."/>
        </authorList>
    </citation>
    <scope>NUCLEOTIDE SEQUENCE</scope>
    <source>
        <strain evidence="3">ChiHjej12B11-7776</strain>
    </source>
</reference>
<dbReference type="Gene3D" id="3.40.1620.10">
    <property type="entry name" value="YefM-like domain"/>
    <property type="match status" value="1"/>
</dbReference>
<evidence type="ECO:0000313" key="3">
    <source>
        <dbReference type="EMBL" id="HIU90523.1"/>
    </source>
</evidence>
<dbReference type="SUPFAM" id="SSF143120">
    <property type="entry name" value="YefM-like"/>
    <property type="match status" value="1"/>
</dbReference>
<comment type="function">
    <text evidence="2">Antitoxin component of a type II toxin-antitoxin (TA) system.</text>
</comment>
<evidence type="ECO:0000256" key="1">
    <source>
        <dbReference type="ARBA" id="ARBA00009981"/>
    </source>
</evidence>
<dbReference type="Proteomes" id="UP000886852">
    <property type="component" value="Unassembled WGS sequence"/>
</dbReference>
<evidence type="ECO:0000256" key="2">
    <source>
        <dbReference type="RuleBase" id="RU362080"/>
    </source>
</evidence>